<reference evidence="1" key="1">
    <citation type="submission" date="2014-11" db="EMBL/GenBank/DDBJ databases">
        <authorList>
            <person name="Amaro Gonzalez C."/>
        </authorList>
    </citation>
    <scope>NUCLEOTIDE SEQUENCE</scope>
</reference>
<protein>
    <submittedName>
        <fullName evidence="1">Uncharacterized protein</fullName>
    </submittedName>
</protein>
<sequence length="30" mass="3376">MISSYCKPRKNAMFNNSVEILIALTISPHP</sequence>
<organism evidence="1">
    <name type="scientific">Anguilla anguilla</name>
    <name type="common">European freshwater eel</name>
    <name type="synonym">Muraena anguilla</name>
    <dbReference type="NCBI Taxonomy" id="7936"/>
    <lineage>
        <taxon>Eukaryota</taxon>
        <taxon>Metazoa</taxon>
        <taxon>Chordata</taxon>
        <taxon>Craniata</taxon>
        <taxon>Vertebrata</taxon>
        <taxon>Euteleostomi</taxon>
        <taxon>Actinopterygii</taxon>
        <taxon>Neopterygii</taxon>
        <taxon>Teleostei</taxon>
        <taxon>Anguilliformes</taxon>
        <taxon>Anguillidae</taxon>
        <taxon>Anguilla</taxon>
    </lineage>
</organism>
<accession>A0A0E9SHE9</accession>
<evidence type="ECO:0000313" key="1">
    <source>
        <dbReference type="EMBL" id="JAH39923.1"/>
    </source>
</evidence>
<name>A0A0E9SHE9_ANGAN</name>
<reference evidence="1" key="2">
    <citation type="journal article" date="2015" name="Fish Shellfish Immunol.">
        <title>Early steps in the European eel (Anguilla anguilla)-Vibrio vulnificus interaction in the gills: Role of the RtxA13 toxin.</title>
        <authorList>
            <person name="Callol A."/>
            <person name="Pajuelo D."/>
            <person name="Ebbesson L."/>
            <person name="Teles M."/>
            <person name="MacKenzie S."/>
            <person name="Amaro C."/>
        </authorList>
    </citation>
    <scope>NUCLEOTIDE SEQUENCE</scope>
</reference>
<dbReference type="EMBL" id="GBXM01068654">
    <property type="protein sequence ID" value="JAH39923.1"/>
    <property type="molecule type" value="Transcribed_RNA"/>
</dbReference>
<dbReference type="AlphaFoldDB" id="A0A0E9SHE9"/>
<proteinExistence type="predicted"/>